<dbReference type="EMBL" id="FNON01000007">
    <property type="protein sequence ID" value="SDY87837.1"/>
    <property type="molecule type" value="Genomic_DNA"/>
</dbReference>
<accession>A0A1H3NFZ9</accession>
<organism evidence="1 2">
    <name type="scientific">Amycolatopsis xylanica</name>
    <dbReference type="NCBI Taxonomy" id="589385"/>
    <lineage>
        <taxon>Bacteria</taxon>
        <taxon>Bacillati</taxon>
        <taxon>Actinomycetota</taxon>
        <taxon>Actinomycetes</taxon>
        <taxon>Pseudonocardiales</taxon>
        <taxon>Pseudonocardiaceae</taxon>
        <taxon>Amycolatopsis</taxon>
    </lineage>
</organism>
<protein>
    <recommendedName>
        <fullName evidence="3">Coenzyme PQQ synthesis protein D (PqqD)</fullName>
    </recommendedName>
</protein>
<name>A0A1H3NFZ9_9PSEU</name>
<gene>
    <name evidence="1" type="ORF">SAMN05421504_107278</name>
</gene>
<dbReference type="RefSeq" id="WP_091294748.1">
    <property type="nucleotide sequence ID" value="NZ_FNON01000007.1"/>
</dbReference>
<evidence type="ECO:0008006" key="3">
    <source>
        <dbReference type="Google" id="ProtNLM"/>
    </source>
</evidence>
<dbReference type="AlphaFoldDB" id="A0A1H3NFZ9"/>
<dbReference type="OrthoDB" id="4229315at2"/>
<reference evidence="1 2" key="1">
    <citation type="submission" date="2016-10" db="EMBL/GenBank/DDBJ databases">
        <authorList>
            <person name="de Groot N.N."/>
        </authorList>
    </citation>
    <scope>NUCLEOTIDE SEQUENCE [LARGE SCALE GENOMIC DNA]</scope>
    <source>
        <strain evidence="1 2">CPCC 202699</strain>
    </source>
</reference>
<evidence type="ECO:0000313" key="1">
    <source>
        <dbReference type="EMBL" id="SDY87837.1"/>
    </source>
</evidence>
<keyword evidence="2" id="KW-1185">Reference proteome</keyword>
<proteinExistence type="predicted"/>
<evidence type="ECO:0000313" key="2">
    <source>
        <dbReference type="Proteomes" id="UP000199515"/>
    </source>
</evidence>
<sequence>MPVRPEPGLMATVMADGQLELFSEQSGARFRCSRVGTAMWIALRQHDGNLDAAARMLATLWDRHPDHMKADMDLWVGELRDAGLMRNEV</sequence>
<dbReference type="Proteomes" id="UP000199515">
    <property type="component" value="Unassembled WGS sequence"/>
</dbReference>